<accession>A0AAV4SWE5</accession>
<name>A0AAV4SWE5_CAEEX</name>
<keyword evidence="2" id="KW-1185">Reference proteome</keyword>
<dbReference type="AlphaFoldDB" id="A0AAV4SWE5"/>
<reference evidence="1 2" key="1">
    <citation type="submission" date="2021-06" db="EMBL/GenBank/DDBJ databases">
        <title>Caerostris extrusa draft genome.</title>
        <authorList>
            <person name="Kono N."/>
            <person name="Arakawa K."/>
        </authorList>
    </citation>
    <scope>NUCLEOTIDE SEQUENCE [LARGE SCALE GENOMIC DNA]</scope>
</reference>
<proteinExistence type="predicted"/>
<dbReference type="Proteomes" id="UP001054945">
    <property type="component" value="Unassembled WGS sequence"/>
</dbReference>
<keyword evidence="1" id="KW-0472">Membrane</keyword>
<protein>
    <submittedName>
        <fullName evidence="1">Transmembrane protein 8B</fullName>
    </submittedName>
</protein>
<gene>
    <name evidence="1" type="primary">TMEM8B</name>
    <name evidence="1" type="ORF">CEXT_185471</name>
</gene>
<comment type="caution">
    <text evidence="1">The sequence shown here is derived from an EMBL/GenBank/DDBJ whole genome shotgun (WGS) entry which is preliminary data.</text>
</comment>
<dbReference type="EMBL" id="BPLR01010159">
    <property type="protein sequence ID" value="GIY37329.1"/>
    <property type="molecule type" value="Genomic_DNA"/>
</dbReference>
<sequence length="141" mass="15957">MSHIVLFNLNIKTESCSDLLIERGMRGLPMDNISLNNASSTLCWPDIPLIRISLPTNLAFEYNLPPEQNDAYPFILNISNAIYTLTSFEVLPTVDIGGTLVLEVAVSPFMNLRRIMFLYRVAYHMLSGLIQKMLTVQMEDC</sequence>
<organism evidence="1 2">
    <name type="scientific">Caerostris extrusa</name>
    <name type="common">Bark spider</name>
    <name type="synonym">Caerostris bankana</name>
    <dbReference type="NCBI Taxonomy" id="172846"/>
    <lineage>
        <taxon>Eukaryota</taxon>
        <taxon>Metazoa</taxon>
        <taxon>Ecdysozoa</taxon>
        <taxon>Arthropoda</taxon>
        <taxon>Chelicerata</taxon>
        <taxon>Arachnida</taxon>
        <taxon>Araneae</taxon>
        <taxon>Araneomorphae</taxon>
        <taxon>Entelegynae</taxon>
        <taxon>Araneoidea</taxon>
        <taxon>Araneidae</taxon>
        <taxon>Caerostris</taxon>
    </lineage>
</organism>
<evidence type="ECO:0000313" key="2">
    <source>
        <dbReference type="Proteomes" id="UP001054945"/>
    </source>
</evidence>
<keyword evidence="1" id="KW-0812">Transmembrane</keyword>
<evidence type="ECO:0000313" key="1">
    <source>
        <dbReference type="EMBL" id="GIY37329.1"/>
    </source>
</evidence>